<dbReference type="NCBIfam" id="TIGR04409">
    <property type="entry name" value="LptC_YrbK"/>
    <property type="match status" value="1"/>
</dbReference>
<dbReference type="GO" id="GO:0017089">
    <property type="term" value="F:glycolipid transfer activity"/>
    <property type="evidence" value="ECO:0007669"/>
    <property type="project" value="TreeGrafter"/>
</dbReference>
<dbReference type="EMBL" id="CP002189">
    <property type="protein sequence ID" value="ADV33457.1"/>
    <property type="molecule type" value="Genomic_DNA"/>
</dbReference>
<reference evidence="8 9" key="1">
    <citation type="journal article" date="2010" name="BMC Genomics">
        <title>Unprecedented loss of ammonia assimilation capability in a urease-encoding bacterial mutualist.</title>
        <authorList>
            <person name="Williams L.E."/>
            <person name="Wernegreen J.J."/>
        </authorList>
    </citation>
    <scope>NUCLEOTIDE SEQUENCE [LARGE SCALE GENOMIC DNA]</scope>
    <source>
        <strain evidence="8 9">BVAF</strain>
    </source>
</reference>
<dbReference type="PANTHER" id="PTHR37481:SF1">
    <property type="entry name" value="LIPOPOLYSACCHARIDE EXPORT SYSTEM PROTEIN LPTC"/>
    <property type="match status" value="1"/>
</dbReference>
<keyword evidence="4 7" id="KW-1133">Transmembrane helix</keyword>
<keyword evidence="5 6" id="KW-0472">Membrane</keyword>
<evidence type="ECO:0000256" key="2">
    <source>
        <dbReference type="ARBA" id="ARBA00022519"/>
    </source>
</evidence>
<evidence type="ECO:0000313" key="8">
    <source>
        <dbReference type="EMBL" id="ADV33457.1"/>
    </source>
</evidence>
<accession>E8Q6L6</accession>
<evidence type="ECO:0000313" key="9">
    <source>
        <dbReference type="Proteomes" id="UP000007464"/>
    </source>
</evidence>
<dbReference type="GO" id="GO:0030288">
    <property type="term" value="C:outer membrane-bounded periplasmic space"/>
    <property type="evidence" value="ECO:0007669"/>
    <property type="project" value="TreeGrafter"/>
</dbReference>
<dbReference type="RefSeq" id="WP_013516382.1">
    <property type="nucleotide sequence ID" value="NC_014909.2"/>
</dbReference>
<dbReference type="GO" id="GO:0015221">
    <property type="term" value="F:lipopolysaccharide transmembrane transporter activity"/>
    <property type="evidence" value="ECO:0007669"/>
    <property type="project" value="InterPro"/>
</dbReference>
<dbReference type="KEGG" id="bva:BVAF_044"/>
<comment type="function">
    <text evidence="6">Required for the translocation of lipopolysaccharide (LPS) from the inner membrane to the outer membrane.</text>
</comment>
<keyword evidence="3 7" id="KW-0812">Transmembrane</keyword>
<evidence type="ECO:0000256" key="1">
    <source>
        <dbReference type="ARBA" id="ARBA00022475"/>
    </source>
</evidence>
<dbReference type="InterPro" id="IPR010664">
    <property type="entry name" value="LipoPS_assembly_LptC-rel"/>
</dbReference>
<dbReference type="PIRSF" id="PIRSF028513">
    <property type="entry name" value="LptC"/>
    <property type="match status" value="1"/>
</dbReference>
<protein>
    <recommendedName>
        <fullName evidence="6">Lipopolysaccharide export system protein LptC</fullName>
    </recommendedName>
</protein>
<dbReference type="Proteomes" id="UP000007464">
    <property type="component" value="Chromosome"/>
</dbReference>
<dbReference type="PANTHER" id="PTHR37481">
    <property type="entry name" value="LIPOPOLYSACCHARIDE EXPORT SYSTEM PROTEIN LPTC"/>
    <property type="match status" value="1"/>
</dbReference>
<comment type="subcellular location">
    <subcellularLocation>
        <location evidence="6">Cell inner membrane</location>
    </subcellularLocation>
</comment>
<gene>
    <name evidence="8" type="primary">lptC</name>
    <name evidence="8" type="ordered locus">BVAF_044</name>
</gene>
<dbReference type="GO" id="GO:0005886">
    <property type="term" value="C:plasma membrane"/>
    <property type="evidence" value="ECO:0007669"/>
    <property type="project" value="UniProtKB-SubCell"/>
</dbReference>
<evidence type="ECO:0000256" key="6">
    <source>
        <dbReference type="PIRNR" id="PIRNR028513"/>
    </source>
</evidence>
<name>E8Q6L6_BLOVB</name>
<feature type="transmembrane region" description="Helical" evidence="7">
    <location>
        <begin position="12"/>
        <end position="35"/>
    </location>
</feature>
<dbReference type="Pfam" id="PF06835">
    <property type="entry name" value="LptC"/>
    <property type="match status" value="1"/>
</dbReference>
<keyword evidence="9" id="KW-1185">Reference proteome</keyword>
<proteinExistence type="inferred from homology"/>
<dbReference type="HOGENOM" id="CLU_105814_2_1_6"/>
<dbReference type="Gene3D" id="2.60.450.10">
    <property type="entry name" value="Lipopolysaccharide (LPS) transport protein A like domain"/>
    <property type="match status" value="1"/>
</dbReference>
<dbReference type="AlphaFoldDB" id="E8Q6L6"/>
<keyword evidence="2 6" id="KW-0997">Cell inner membrane</keyword>
<evidence type="ECO:0000256" key="3">
    <source>
        <dbReference type="ARBA" id="ARBA00022692"/>
    </source>
</evidence>
<sequence length="200" mass="23200">MVFFKVKNKKNLGNDLKCILLKNLLILICICYFYLNTSQSTIQRNISSLNYATNAHHSNEIILYSYNAIGNLKFKLTATYIQCYPNTQIIEFTQPNITIFNKKNIIIWTIKCNKAQLNYKKILNLTGYVSINKIMQNTRDTQSIITNQISINLIKQNMLSNNKTIVHGSCFYSIGTKMSAKLNTKQIKLFDSTYTQYEYK</sequence>
<dbReference type="STRING" id="859654.BVAF_044"/>
<comment type="similarity">
    <text evidence="6">Belongs to the LptC family.</text>
</comment>
<dbReference type="InterPro" id="IPR052363">
    <property type="entry name" value="LPS_export_LptC"/>
</dbReference>
<keyword evidence="1 6" id="KW-1003">Cell membrane</keyword>
<evidence type="ECO:0000256" key="5">
    <source>
        <dbReference type="ARBA" id="ARBA00023136"/>
    </source>
</evidence>
<dbReference type="InterPro" id="IPR026265">
    <property type="entry name" value="LptC"/>
</dbReference>
<evidence type="ECO:0000256" key="4">
    <source>
        <dbReference type="ARBA" id="ARBA00022989"/>
    </source>
</evidence>
<dbReference type="OrthoDB" id="5659892at2"/>
<evidence type="ECO:0000256" key="7">
    <source>
        <dbReference type="SAM" id="Phobius"/>
    </source>
</evidence>
<organism evidence="8 9">
    <name type="scientific">Blochmanniella vafra (strain BVAF)</name>
    <dbReference type="NCBI Taxonomy" id="859654"/>
    <lineage>
        <taxon>Bacteria</taxon>
        <taxon>Pseudomonadati</taxon>
        <taxon>Pseudomonadota</taxon>
        <taxon>Gammaproteobacteria</taxon>
        <taxon>Enterobacterales</taxon>
        <taxon>Enterobacteriaceae</taxon>
        <taxon>ant endosymbionts</taxon>
        <taxon>Candidatus Blochmanniella</taxon>
    </lineage>
</organism>